<dbReference type="EMBL" id="CM010724">
    <property type="protein sequence ID" value="RZC80161.1"/>
    <property type="molecule type" value="Genomic_DNA"/>
</dbReference>
<gene>
    <name evidence="1" type="ORF">C5167_042737</name>
</gene>
<dbReference type="AlphaFoldDB" id="A0A4Y7L702"/>
<evidence type="ECO:0000313" key="1">
    <source>
        <dbReference type="EMBL" id="RZC80161.1"/>
    </source>
</evidence>
<name>A0A4Y7L702_PAPSO</name>
<organism evidence="1 2">
    <name type="scientific">Papaver somniferum</name>
    <name type="common">Opium poppy</name>
    <dbReference type="NCBI Taxonomy" id="3469"/>
    <lineage>
        <taxon>Eukaryota</taxon>
        <taxon>Viridiplantae</taxon>
        <taxon>Streptophyta</taxon>
        <taxon>Embryophyta</taxon>
        <taxon>Tracheophyta</taxon>
        <taxon>Spermatophyta</taxon>
        <taxon>Magnoliopsida</taxon>
        <taxon>Ranunculales</taxon>
        <taxon>Papaveraceae</taxon>
        <taxon>Papaveroideae</taxon>
        <taxon>Papaver</taxon>
    </lineage>
</organism>
<accession>A0A4Y7L702</accession>
<dbReference type="Gramene" id="RZC80161">
    <property type="protein sequence ID" value="RZC80161"/>
    <property type="gene ID" value="C5167_042737"/>
</dbReference>
<proteinExistence type="predicted"/>
<sequence length="74" mass="8470">MKYIPRDWSIHNDTLRCHVNGGSKLFFLLMAARLQGCKANLQNVYYFCQVCNGWSQLETLKSEAAGNCKRLARS</sequence>
<reference evidence="1 2" key="1">
    <citation type="journal article" date="2018" name="Science">
        <title>The opium poppy genome and morphinan production.</title>
        <authorList>
            <person name="Guo L."/>
            <person name="Winzer T."/>
            <person name="Yang X."/>
            <person name="Li Y."/>
            <person name="Ning Z."/>
            <person name="He Z."/>
            <person name="Teodor R."/>
            <person name="Lu Y."/>
            <person name="Bowser T.A."/>
            <person name="Graham I.A."/>
            <person name="Ye K."/>
        </authorList>
    </citation>
    <scope>NUCLEOTIDE SEQUENCE [LARGE SCALE GENOMIC DNA]</scope>
    <source>
        <strain evidence="2">cv. HN1</strain>
        <tissue evidence="1">Leaves</tissue>
    </source>
</reference>
<evidence type="ECO:0000313" key="2">
    <source>
        <dbReference type="Proteomes" id="UP000316621"/>
    </source>
</evidence>
<protein>
    <submittedName>
        <fullName evidence="1">Uncharacterized protein</fullName>
    </submittedName>
</protein>
<dbReference type="Proteomes" id="UP000316621">
    <property type="component" value="Chromosome 10"/>
</dbReference>
<keyword evidence="2" id="KW-1185">Reference proteome</keyword>